<evidence type="ECO:0000256" key="1">
    <source>
        <dbReference type="ARBA" id="ARBA00006047"/>
    </source>
</evidence>
<dbReference type="Gene3D" id="3.40.50.2000">
    <property type="entry name" value="Glycogen Phosphorylase B"/>
    <property type="match status" value="2"/>
</dbReference>
<name>A0A839GG41_9BACT</name>
<reference evidence="2 3" key="1">
    <citation type="submission" date="2020-08" db="EMBL/GenBank/DDBJ databases">
        <title>Genomic Encyclopedia of Type Strains, Phase IV (KMG-IV): sequencing the most valuable type-strain genomes for metagenomic binning, comparative biology and taxonomic classification.</title>
        <authorList>
            <person name="Goeker M."/>
        </authorList>
    </citation>
    <scope>NUCLEOTIDE SEQUENCE [LARGE SCALE GENOMIC DNA]</scope>
    <source>
        <strain evidence="2 3">DSM 29854</strain>
    </source>
</reference>
<dbReference type="AlphaFoldDB" id="A0A839GG41"/>
<dbReference type="SUPFAM" id="SSF53756">
    <property type="entry name" value="UDP-Glycosyltransferase/glycogen phosphorylase"/>
    <property type="match status" value="1"/>
</dbReference>
<dbReference type="GO" id="GO:0008184">
    <property type="term" value="F:glycogen phosphorylase activity"/>
    <property type="evidence" value="ECO:0007669"/>
    <property type="project" value="InterPro"/>
</dbReference>
<dbReference type="Proteomes" id="UP000563094">
    <property type="component" value="Unassembled WGS sequence"/>
</dbReference>
<gene>
    <name evidence="2" type="ORF">FHS90_002233</name>
</gene>
<dbReference type="EMBL" id="JACJIQ010000007">
    <property type="protein sequence ID" value="MBA9077520.1"/>
    <property type="molecule type" value="Genomic_DNA"/>
</dbReference>
<protein>
    <submittedName>
        <fullName evidence="2">Starch phosphorylase</fullName>
        <ecNumber evidence="2">2.4.1.1</ecNumber>
    </submittedName>
</protein>
<accession>A0A839GG41</accession>
<dbReference type="Pfam" id="PF00343">
    <property type="entry name" value="Phosphorylase"/>
    <property type="match status" value="1"/>
</dbReference>
<organism evidence="2 3">
    <name type="scientific">Rufibacter quisquiliarum</name>
    <dbReference type="NCBI Taxonomy" id="1549639"/>
    <lineage>
        <taxon>Bacteria</taxon>
        <taxon>Pseudomonadati</taxon>
        <taxon>Bacteroidota</taxon>
        <taxon>Cytophagia</taxon>
        <taxon>Cytophagales</taxon>
        <taxon>Hymenobacteraceae</taxon>
        <taxon>Rufibacter</taxon>
    </lineage>
</organism>
<keyword evidence="2" id="KW-0328">Glycosyltransferase</keyword>
<dbReference type="PANTHER" id="PTHR42655">
    <property type="entry name" value="GLYCOGEN PHOSPHORYLASE"/>
    <property type="match status" value="1"/>
</dbReference>
<dbReference type="GO" id="GO:0005975">
    <property type="term" value="P:carbohydrate metabolic process"/>
    <property type="evidence" value="ECO:0007669"/>
    <property type="project" value="InterPro"/>
</dbReference>
<dbReference type="InterPro" id="IPR000811">
    <property type="entry name" value="Glyco_trans_35"/>
</dbReference>
<dbReference type="InterPro" id="IPR011834">
    <property type="entry name" value="Agluc_phsphrylas"/>
</dbReference>
<comment type="similarity">
    <text evidence="1">Belongs to the glycogen phosphorylase family.</text>
</comment>
<sequence length="582" mass="66195">MKKIKIPAGEVVQDQRQKTGPCFQFKAITMSEYSKWYHPYAISEKYSERVAYYSMEIGVDHPLKIYSGGLGYLAGSHMRSAYELKQNLIGIGILWKFGYYDQVRNDDQSMRAQFQKKYYPFLEDTGIMVQVSIHGNLVWVKALVLKPEVFGTVPMYLLTTDIPENDYLSRTITHRLYDPEMPTRIAQSIVLGIGGAKVVETLGGAAIYHLNEAHALPLAFHLYDKYRDLHEVKKRLVFTTHTPEKAGNEEHGLDILEKMSFFGALSTAEACRITGTTGPVLNYTLAALRMSKKANGVSKLHGDVSRQMWSGYEGICEIKSITNAQNVNYWQNPDLRQALDAGDDEQLVQIKAEMKKPLFEVVADQTGKIFRTDVLTVVWARRFAAYKRADLLLHDLHRFFDLINKAGQPIQVIWAGKPYPFDFGAIDVFNRLVHLSYKLPNVAVLTGYEMSLSAKLKQGADIWLNTPRRPREASGTSGMTAAMNGAINFSIQDGWLPEFGRHAQNSFLLPIVDTALPDAQQDEQDYQNLMTILEQEIIPAYYQDRKKWVQVMKQSMTEVAGYFSSERMADEYYKLMYQEGKS</sequence>
<dbReference type="NCBIfam" id="TIGR02094">
    <property type="entry name" value="more_P_ylases"/>
    <property type="match status" value="2"/>
</dbReference>
<keyword evidence="2" id="KW-0808">Transferase</keyword>
<dbReference type="EC" id="2.4.1.1" evidence="2"/>
<evidence type="ECO:0000313" key="3">
    <source>
        <dbReference type="Proteomes" id="UP000563094"/>
    </source>
</evidence>
<comment type="caution">
    <text evidence="2">The sequence shown here is derived from an EMBL/GenBank/DDBJ whole genome shotgun (WGS) entry which is preliminary data.</text>
</comment>
<dbReference type="InterPro" id="IPR052182">
    <property type="entry name" value="Glycogen/Maltodextrin_Phosph"/>
</dbReference>
<dbReference type="PANTHER" id="PTHR42655:SF1">
    <property type="entry name" value="GLYCOGEN PHOSPHORYLASE"/>
    <property type="match status" value="1"/>
</dbReference>
<dbReference type="RefSeq" id="WP_343049665.1">
    <property type="nucleotide sequence ID" value="NZ_JACJIQ010000007.1"/>
</dbReference>
<dbReference type="GO" id="GO:0030170">
    <property type="term" value="F:pyridoxal phosphate binding"/>
    <property type="evidence" value="ECO:0007669"/>
    <property type="project" value="InterPro"/>
</dbReference>
<evidence type="ECO:0000313" key="2">
    <source>
        <dbReference type="EMBL" id="MBA9077520.1"/>
    </source>
</evidence>
<keyword evidence="3" id="KW-1185">Reference proteome</keyword>
<proteinExistence type="inferred from homology"/>